<evidence type="ECO:0000313" key="2">
    <source>
        <dbReference type="Proteomes" id="UP000649617"/>
    </source>
</evidence>
<name>A0A812M932_SYMPI</name>
<proteinExistence type="predicted"/>
<reference evidence="1" key="1">
    <citation type="submission" date="2021-02" db="EMBL/GenBank/DDBJ databases">
        <authorList>
            <person name="Dougan E. K."/>
            <person name="Rhodes N."/>
            <person name="Thang M."/>
            <person name="Chan C."/>
        </authorList>
    </citation>
    <scope>NUCLEOTIDE SEQUENCE</scope>
</reference>
<dbReference type="EMBL" id="CAJNIZ010007686">
    <property type="protein sequence ID" value="CAE7260388.1"/>
    <property type="molecule type" value="Genomic_DNA"/>
</dbReference>
<protein>
    <submittedName>
        <fullName evidence="1">Uncharacterized protein</fullName>
    </submittedName>
</protein>
<comment type="caution">
    <text evidence="1">The sequence shown here is derived from an EMBL/GenBank/DDBJ whole genome shotgun (WGS) entry which is preliminary data.</text>
</comment>
<evidence type="ECO:0000313" key="1">
    <source>
        <dbReference type="EMBL" id="CAE7260388.1"/>
    </source>
</evidence>
<sequence length="300" mass="33703">MRFKDHAYPEDHELPDFLQKPRPGLIVDRTCEDLGPGTHLFNGLRYAKQRDAFVMIAADDMRLSKNHIALLLATAKRSESQGSAVATLGVHSLPDFRPCLDTHTWTSGCLGYVDLGFSMGPMTLGWLGCIVRPWFFYPQDWEPPDDSWPTECFMHDDLWLSATLAQRGIRRASYNLGLPGRAEDLETSKDPGQALFHQNRWNLHVCNEALLARFPGLWEPRPRVVALAPGVSSTSCLGHVDQWHRIPSQDRGLSIQQLSSLVQAAGTSQEHWDTVVVIIPAFFREGFCRKLSAVLQCALQ</sequence>
<feature type="non-terminal residue" evidence="1">
    <location>
        <position position="300"/>
    </location>
</feature>
<organism evidence="1 2">
    <name type="scientific">Symbiodinium pilosum</name>
    <name type="common">Dinoflagellate</name>
    <dbReference type="NCBI Taxonomy" id="2952"/>
    <lineage>
        <taxon>Eukaryota</taxon>
        <taxon>Sar</taxon>
        <taxon>Alveolata</taxon>
        <taxon>Dinophyceae</taxon>
        <taxon>Suessiales</taxon>
        <taxon>Symbiodiniaceae</taxon>
        <taxon>Symbiodinium</taxon>
    </lineage>
</organism>
<dbReference type="Proteomes" id="UP000649617">
    <property type="component" value="Unassembled WGS sequence"/>
</dbReference>
<dbReference type="AlphaFoldDB" id="A0A812M932"/>
<dbReference type="OrthoDB" id="10652397at2759"/>
<accession>A0A812M932</accession>
<keyword evidence="2" id="KW-1185">Reference proteome</keyword>
<gene>
    <name evidence="1" type="ORF">SPIL2461_LOCUS5445</name>
</gene>